<feature type="compositionally biased region" description="Polar residues" evidence="1">
    <location>
        <begin position="501"/>
        <end position="510"/>
    </location>
</feature>
<feature type="compositionally biased region" description="Polar residues" evidence="1">
    <location>
        <begin position="2171"/>
        <end position="2183"/>
    </location>
</feature>
<feature type="region of interest" description="Disordered" evidence="1">
    <location>
        <begin position="1100"/>
        <end position="1119"/>
    </location>
</feature>
<sequence>MTASTDQCLGLVAVSEGAGGMQVAYNRQFCLGLAMDSNDNLTGALPQPPSANSTTRTWKDFSPPTSVRRDSASMGESGNANTKLLTTFLHTDGDGETSNCLDSGISSVGQGMANTGNVTGNVGMGNTVKLEQKVQIVEGPVIRMGTGALTSRREGRNNQPDCLPVKSQAAPMATWKDVSPPKEKMHVAELSGQRTEGAKSDTLSREEKNRNSIRTNPFHEGAVYRGTDNSYQSVKRIKTDDGNFCGEVVQYPLQATQVQQDSITAVAMTTWRDVSPTKVQEEGRRKRPESGYFSNDVQSEGGQESRDEIDTSLSDTECGRKERSNSTSLPTEEACFHSSDYFYEDEFSVQFDTNLRDAPAGDQCTAEEELILPHSLNGSYTKFGGLRDSMLQTDLYLGPYESELSGSRTSMEISSSEREMMCSSDMLNFSNDPLFTPTPPPVEHQQNLSVDSLSHQGQGYGGDMGNSRCSNDANLAVDCCIRKDAYFLSFNGSQEHRSTSESEISCVSQTSSQDGQRDGSRSDSSHAEDAEDECSNSFQFQEDRQGQKPGQNAAPPTVHYRPVRNMLLSRYPGRICLEALQEYLLDRSHSTKSPGSSRHSCSSNCKLSPLCGTLLSSGDLCMSGGVRRGLRRSSNLTTWKQVKNLRKLGKEANLHQRSRSLPDLTADDVKVVRREKTGRTVESMAESFHTKRHSAYILELYQQLLTGSNPPSPTTLGRIDQILFQEHLLQTDNITQESRRTDNSTQESRRTDCQSCQTCTARGRRNLRLDFRQDAQCGRSQSAVETEISPHTLTLWYGQKNFSSQFPPNTSDCGVQTSVTEEDEPTLNHRSMQTSPASPGADLIHMLNQLQAREGQENKEVREPRNQKRDKPAMTRAKSATECHDTHAERLKTQMRRTVSLSPSRIGMNSFYTHQSLPDLSFLSGPSRHLSKSRDSTSSAVSLFDPVQIPIVLTPVIDDASRSSQSQTRSSTSRSSQSQTRSSASSGCGCVKDHPNQHSSHQPTRRRRRNSGGKSGDLTSSGSNYSLSSSSGIDPGYVDTRSHTGLAPELEHLLFLPPHLESAFHQLGLPDTSNNKCDSVSCCSADGGIRCVGHRDNGGEGKDSHACMSDPNQSPSKQTTRMDRYTNEAYPGNGHQPAQGNNANRAAKQSRRGSNCSSSGSITHDRLCALREEKTPSPEPFYCHYPPRDYSDYRCFGCHSGSEGESSQELDEEKLEMYQRWLQERKPPLKSCLRKRYDRDQKARSLSLLTYNTGREEPPEKPPRRQNRHSIACDGMFPVLVDEEGFECQHTNVSAVPQQRPLEPEYLAPEFTPDKVVLRRKKQASPQSDAPLEGSSQDEINRAKRVSFASEVSFHSPNYTPQSSPHRQPAQGDVTAVELEDDILTLHVVRRGKTLHSASVGQRTAGDATPTPQPTLASDGPTTQSSALAGEEGCVTPSPWEQKAYTLINVIQTAEALVRHFAQARDPFDKTAPLQRALLTDCPVTACVTDKLPRYMSVTDRLPVSVASLRLLDFWMGYISSKESIVGRFYEDDAILCVSRSRLEQKYQDVLLALQPLAVLPFQIDYDVVASYSLADSAYMGESDFDPSSPKKSDLSSSPKVVIARSKMRVGSSPDRASWCGASDRTDSSFTRSDRLDFSATWDWIKTTTLPKARSLMSDMGLMSSSPTHQAGGGDGTEGSVASSSAALSDASYVKPAAGGGDGTEGGVASSSAALSDASYVKPAADAPNTPDGKAETDASNPNTTMEVCEVEGVKRRVGGVRGAKTSRLSQDLASVGIISSRHTLSSSASTLAPAVDPLATETTATQHLDTPTPAARPLDSATPATQPLDSATPATQPLDSATPATQPLDSVTPATQPLDSATPATQPLDSATPATQPLDSATPATQPLDSATPATQPLDSATPATQPLDLATPATQPLDLAREVQPVDDLVTMPRFPADGEGQGLPAVVMDHGARQQTDKSARQRAEDILRRKGEKRRELSPLPSDKVEKKLDSVPDNGVDHRTMLPGNQPDFSKTRPITNDDKDRKNDDTGDKVGTSDDTGADDKASTTNEKGDDAVASLTSLAAGAMDNPSTATSTTVQSEESSTSTHSTTSPTSRRSSSVGSKLSGLKRLSPRSGSFNIISFFDRLLLPSDKAQSRRVDNVRPGKAATETASGKSDKTSVRKPSKTLPATTNTSTRSGR</sequence>
<feature type="compositionally biased region" description="Polar residues" evidence="1">
    <location>
        <begin position="1414"/>
        <end position="1427"/>
    </location>
</feature>
<feature type="region of interest" description="Disordered" evidence="1">
    <location>
        <begin position="41"/>
        <end position="79"/>
    </location>
</feature>
<evidence type="ECO:0000313" key="2">
    <source>
        <dbReference type="EMBL" id="KAK7471809.1"/>
    </source>
</evidence>
<feature type="non-terminal residue" evidence="2">
    <location>
        <position position="2183"/>
    </location>
</feature>
<feature type="region of interest" description="Disordered" evidence="1">
    <location>
        <begin position="178"/>
        <end position="215"/>
    </location>
</feature>
<feature type="region of interest" description="Disordered" evidence="1">
    <location>
        <begin position="1805"/>
        <end position="1918"/>
    </location>
</feature>
<evidence type="ECO:0000256" key="1">
    <source>
        <dbReference type="SAM" id="MobiDB-lite"/>
    </source>
</evidence>
<organism evidence="2 3">
    <name type="scientific">Batillaria attramentaria</name>
    <dbReference type="NCBI Taxonomy" id="370345"/>
    <lineage>
        <taxon>Eukaryota</taxon>
        <taxon>Metazoa</taxon>
        <taxon>Spiralia</taxon>
        <taxon>Lophotrochozoa</taxon>
        <taxon>Mollusca</taxon>
        <taxon>Gastropoda</taxon>
        <taxon>Caenogastropoda</taxon>
        <taxon>Sorbeoconcha</taxon>
        <taxon>Cerithioidea</taxon>
        <taxon>Batillariidae</taxon>
        <taxon>Batillaria</taxon>
    </lineage>
</organism>
<dbReference type="Proteomes" id="UP001519460">
    <property type="component" value="Unassembled WGS sequence"/>
</dbReference>
<name>A0ABD0JEK9_9CAEN</name>
<feature type="region of interest" description="Disordered" evidence="1">
    <location>
        <begin position="1318"/>
        <end position="1340"/>
    </location>
</feature>
<feature type="region of interest" description="Disordered" evidence="1">
    <location>
        <begin position="2132"/>
        <end position="2183"/>
    </location>
</feature>
<feature type="compositionally biased region" description="Polar residues" evidence="1">
    <location>
        <begin position="1110"/>
        <end position="1119"/>
    </location>
</feature>
<feature type="region of interest" description="Disordered" evidence="1">
    <location>
        <begin position="274"/>
        <end position="329"/>
    </location>
</feature>
<feature type="compositionally biased region" description="Polar residues" evidence="1">
    <location>
        <begin position="1823"/>
        <end position="1906"/>
    </location>
</feature>
<feature type="compositionally biased region" description="Basic and acidic residues" evidence="1">
    <location>
        <begin position="2021"/>
        <end position="2057"/>
    </location>
</feature>
<gene>
    <name evidence="2" type="ORF">BaRGS_00035548</name>
</gene>
<accession>A0ABD0JEK9</accession>
<feature type="compositionally biased region" description="Polar residues" evidence="1">
    <location>
        <begin position="1324"/>
        <end position="1338"/>
    </location>
</feature>
<feature type="region of interest" description="Disordered" evidence="1">
    <location>
        <begin position="1607"/>
        <end position="1630"/>
    </location>
</feature>
<dbReference type="EMBL" id="JACVVK020000477">
    <property type="protein sequence ID" value="KAK7471809.1"/>
    <property type="molecule type" value="Genomic_DNA"/>
</dbReference>
<feature type="region of interest" description="Disordered" evidence="1">
    <location>
        <begin position="1126"/>
        <end position="1161"/>
    </location>
</feature>
<feature type="region of interest" description="Disordered" evidence="1">
    <location>
        <begin position="853"/>
        <end position="885"/>
    </location>
</feature>
<proteinExistence type="predicted"/>
<protein>
    <submittedName>
        <fullName evidence="2">Uncharacterized protein</fullName>
    </submittedName>
</protein>
<feature type="compositionally biased region" description="Basic and acidic residues" evidence="1">
    <location>
        <begin position="2137"/>
        <end position="2146"/>
    </location>
</feature>
<feature type="compositionally biased region" description="Low complexity" evidence="1">
    <location>
        <begin position="1152"/>
        <end position="1161"/>
    </location>
</feature>
<feature type="compositionally biased region" description="Basic and acidic residues" evidence="1">
    <location>
        <begin position="1954"/>
        <end position="2005"/>
    </location>
</feature>
<dbReference type="Gene3D" id="1.20.58.900">
    <property type="match status" value="1"/>
</dbReference>
<feature type="compositionally biased region" description="Low complexity" evidence="1">
    <location>
        <begin position="1020"/>
        <end position="1031"/>
    </location>
</feature>
<feature type="region of interest" description="Disordered" evidence="1">
    <location>
        <begin position="733"/>
        <end position="755"/>
    </location>
</feature>
<feature type="compositionally biased region" description="Low complexity" evidence="1">
    <location>
        <begin position="2074"/>
        <end position="2118"/>
    </location>
</feature>
<comment type="caution">
    <text evidence="2">The sequence shown here is derived from an EMBL/GenBank/DDBJ whole genome shotgun (WGS) entry which is preliminary data.</text>
</comment>
<reference evidence="2 3" key="1">
    <citation type="journal article" date="2023" name="Sci. Data">
        <title>Genome assembly of the Korean intertidal mud-creeper Batillaria attramentaria.</title>
        <authorList>
            <person name="Patra A.K."/>
            <person name="Ho P.T."/>
            <person name="Jun S."/>
            <person name="Lee S.J."/>
            <person name="Kim Y."/>
            <person name="Won Y.J."/>
        </authorList>
    </citation>
    <scope>NUCLEOTIDE SEQUENCE [LARGE SCALE GENOMIC DNA]</scope>
    <source>
        <strain evidence="2">Wonlab-2016</strain>
    </source>
</reference>
<keyword evidence="3" id="KW-1185">Reference proteome</keyword>
<feature type="region of interest" description="Disordered" evidence="1">
    <location>
        <begin position="1954"/>
        <end position="2118"/>
    </location>
</feature>
<feature type="region of interest" description="Disordered" evidence="1">
    <location>
        <begin position="1244"/>
        <end position="1269"/>
    </location>
</feature>
<feature type="region of interest" description="Disordered" evidence="1">
    <location>
        <begin position="498"/>
        <end position="558"/>
    </location>
</feature>
<feature type="compositionally biased region" description="Basic and acidic residues" evidence="1">
    <location>
        <begin position="854"/>
        <end position="885"/>
    </location>
</feature>
<feature type="compositionally biased region" description="Basic and acidic residues" evidence="1">
    <location>
        <begin position="196"/>
        <end position="210"/>
    </location>
</feature>
<feature type="region of interest" description="Disordered" evidence="1">
    <location>
        <begin position="1395"/>
        <end position="1433"/>
    </location>
</feature>
<feature type="region of interest" description="Disordered" evidence="1">
    <location>
        <begin position="1354"/>
        <end position="1373"/>
    </location>
</feature>
<feature type="compositionally biased region" description="Polar residues" evidence="1">
    <location>
        <begin position="1354"/>
        <end position="1366"/>
    </location>
</feature>
<dbReference type="InterPro" id="IPR037213">
    <property type="entry name" value="Run_dom_sf"/>
</dbReference>
<feature type="compositionally biased region" description="Basic and acidic residues" evidence="1">
    <location>
        <begin position="737"/>
        <end position="752"/>
    </location>
</feature>
<evidence type="ECO:0000313" key="3">
    <source>
        <dbReference type="Proteomes" id="UP001519460"/>
    </source>
</evidence>
<feature type="compositionally biased region" description="Basic and acidic residues" evidence="1">
    <location>
        <begin position="1254"/>
        <end position="1263"/>
    </location>
</feature>
<feature type="region of interest" description="Disordered" evidence="1">
    <location>
        <begin position="958"/>
        <end position="1032"/>
    </location>
</feature>
<feature type="compositionally biased region" description="Basic and acidic residues" evidence="1">
    <location>
        <begin position="515"/>
        <end position="528"/>
    </location>
</feature>
<feature type="compositionally biased region" description="Low complexity" evidence="1">
    <location>
        <begin position="962"/>
        <end position="986"/>
    </location>
</feature>
<feature type="region of interest" description="Disordered" evidence="1">
    <location>
        <begin position="1659"/>
        <end position="1684"/>
    </location>
</feature>
<feature type="region of interest" description="Disordered" evidence="1">
    <location>
        <begin position="1722"/>
        <end position="1746"/>
    </location>
</feature>
<feature type="compositionally biased region" description="Polar residues" evidence="1">
    <location>
        <begin position="292"/>
        <end position="302"/>
    </location>
</feature>